<comment type="caution">
    <text evidence="1">The sequence shown here is derived from an EMBL/GenBank/DDBJ whole genome shotgun (WGS) entry which is preliminary data.</text>
</comment>
<dbReference type="AlphaFoldDB" id="A0A561WAW7"/>
<dbReference type="Proteomes" id="UP000320239">
    <property type="component" value="Unassembled WGS sequence"/>
</dbReference>
<keyword evidence="2" id="KW-1185">Reference proteome</keyword>
<dbReference type="RefSeq" id="WP_145830913.1">
    <property type="nucleotide sequence ID" value="NZ_BOMX01000113.1"/>
</dbReference>
<evidence type="ECO:0000313" key="1">
    <source>
        <dbReference type="EMBL" id="TWG20993.1"/>
    </source>
</evidence>
<proteinExistence type="predicted"/>
<reference evidence="1 2" key="1">
    <citation type="submission" date="2019-06" db="EMBL/GenBank/DDBJ databases">
        <title>Sequencing the genomes of 1000 actinobacteria strains.</title>
        <authorList>
            <person name="Klenk H.-P."/>
        </authorList>
    </citation>
    <scope>NUCLEOTIDE SEQUENCE [LARGE SCALE GENOMIC DNA]</scope>
    <source>
        <strain evidence="1 2">DSM 43866</strain>
    </source>
</reference>
<gene>
    <name evidence="1" type="ORF">FHX34_103522</name>
</gene>
<organism evidence="1 2">
    <name type="scientific">Actinoplanes teichomyceticus</name>
    <dbReference type="NCBI Taxonomy" id="1867"/>
    <lineage>
        <taxon>Bacteria</taxon>
        <taxon>Bacillati</taxon>
        <taxon>Actinomycetota</taxon>
        <taxon>Actinomycetes</taxon>
        <taxon>Micromonosporales</taxon>
        <taxon>Micromonosporaceae</taxon>
        <taxon>Actinoplanes</taxon>
    </lineage>
</organism>
<dbReference type="EMBL" id="VIWY01000003">
    <property type="protein sequence ID" value="TWG20993.1"/>
    <property type="molecule type" value="Genomic_DNA"/>
</dbReference>
<protein>
    <submittedName>
        <fullName evidence="1">Uncharacterized protein</fullName>
    </submittedName>
</protein>
<evidence type="ECO:0000313" key="2">
    <source>
        <dbReference type="Proteomes" id="UP000320239"/>
    </source>
</evidence>
<sequence>MAELFYGKYGTRIAVPDEGDESIQNFAYSGTRAMLAGSIWELLPGPVERVPGGTYDGDEVVVYLWPVAREVGERRG</sequence>
<name>A0A561WAW7_ACTTI</name>
<accession>A0A561WAW7</accession>